<keyword evidence="2" id="KW-0614">Plasmid</keyword>
<dbReference type="AlphaFoldDB" id="B9A9N9"/>
<feature type="transmembrane region" description="Helical" evidence="1">
    <location>
        <begin position="48"/>
        <end position="75"/>
    </location>
</feature>
<sequence>MQTSISNIDIFISKINHYAIFIISFLKTIFNNIIAIKDCSFDNLLNSTGIIMSFVLSIFNILVFITLLCFLGSIFKIIKTIIKCFLEPFKLLFKFIKWIFSPKSPKGTL</sequence>
<reference evidence="2" key="2">
    <citation type="submission" date="2009-02" db="EMBL/GenBank/DDBJ databases">
        <authorList>
            <person name="Namba S."/>
            <person name="Oshima K."/>
            <person name="Yamaji Y."/>
            <person name="Kakizawa S."/>
            <person name="Ishii Y."/>
        </authorList>
    </citation>
    <scope>NUCLEOTIDE SEQUENCE</scope>
    <source>
        <strain evidence="2">OY</strain>
        <plasmid evidence="2">EcOYW1</plasmid>
    </source>
</reference>
<organism evidence="2">
    <name type="scientific">Onion yellows phytoplasma</name>
    <dbReference type="NCBI Taxonomy" id="100379"/>
    <lineage>
        <taxon>Bacteria</taxon>
        <taxon>Bacillati</taxon>
        <taxon>Mycoplasmatota</taxon>
        <taxon>Mollicutes</taxon>
        <taxon>Acholeplasmatales</taxon>
        <taxon>Acholeplasmataceae</taxon>
        <taxon>Candidatus Phytoplasma</taxon>
        <taxon>16SrI (Aster yellows group)</taxon>
    </lineage>
</organism>
<accession>B9A9N9</accession>
<reference evidence="2" key="1">
    <citation type="journal article" date="2001" name="Microbiology (Mosc.)">
        <title>In planta expression of a protein encoded by the extrachromosomal DNA of a phytoplasma and related to geminivirus replication proteins.</title>
        <authorList>
            <person name="Nishigawa H."/>
            <person name="Miyata S."/>
            <person name="Oshima K."/>
            <person name="Sawayanagi T."/>
            <person name="Komoto A."/>
            <person name="Kuboyama T."/>
            <person name="Matsuda I."/>
            <person name="Tsuchizaki T."/>
            <person name="Namba S."/>
        </authorList>
    </citation>
    <scope>NUCLEOTIDE SEQUENCE</scope>
    <source>
        <strain evidence="2">OY</strain>
        <plasmid evidence="2">EcOYW1</plasmid>
    </source>
</reference>
<protein>
    <submittedName>
        <fullName evidence="2">Uncharacterized protein</fullName>
    </submittedName>
</protein>
<proteinExistence type="predicted"/>
<evidence type="ECO:0000256" key="1">
    <source>
        <dbReference type="SAM" id="Phobius"/>
    </source>
</evidence>
<keyword evidence="1" id="KW-1133">Transmembrane helix</keyword>
<feature type="transmembrane region" description="Helical" evidence="1">
    <location>
        <begin position="18"/>
        <end position="36"/>
    </location>
</feature>
<evidence type="ECO:0000313" key="2">
    <source>
        <dbReference type="EMBL" id="BAH22367.1"/>
    </source>
</evidence>
<geneLocation type="plasmid" evidence="2">
    <name>EcOYW1</name>
</geneLocation>
<name>B9A9N9_ONYPH</name>
<keyword evidence="1" id="KW-0472">Membrane</keyword>
<keyword evidence="1" id="KW-0812">Transmembrane</keyword>
<dbReference type="RefSeq" id="WP_012662294.1">
    <property type="nucleotide sequence ID" value="NC_012088.1"/>
</dbReference>
<dbReference type="EMBL" id="AB479513">
    <property type="protein sequence ID" value="BAH22367.1"/>
    <property type="molecule type" value="Genomic_DNA"/>
</dbReference>